<dbReference type="VEuPathDB" id="FungiDB:FUN_013595"/>
<protein>
    <submittedName>
        <fullName evidence="1">Uncharacterized protein</fullName>
    </submittedName>
</protein>
<organism evidence="1 2">
    <name type="scientific">Rhizophagus irregularis</name>
    <dbReference type="NCBI Taxonomy" id="588596"/>
    <lineage>
        <taxon>Eukaryota</taxon>
        <taxon>Fungi</taxon>
        <taxon>Fungi incertae sedis</taxon>
        <taxon>Mucoromycota</taxon>
        <taxon>Glomeromycotina</taxon>
        <taxon>Glomeromycetes</taxon>
        <taxon>Glomerales</taxon>
        <taxon>Glomeraceae</taxon>
        <taxon>Rhizophagus</taxon>
    </lineage>
</organism>
<accession>A0A2N1NF80</accession>
<proteinExistence type="predicted"/>
<evidence type="ECO:0000313" key="2">
    <source>
        <dbReference type="Proteomes" id="UP000233469"/>
    </source>
</evidence>
<sequence>MDDPSDVDYEKDDIILKKKYEDYQIKKELDGTVEIDETIAYFKINNDFTIEKKLPSFEGPELDINNSMADENKEYVDSLSEKFEYPQSIKRKLNNWYTDTDDGCMKRLLSSIYDKYFLVTKYKKDSQLREVYNLVNMELETTAKRFEKENELFNFNYTIFTISSLQLCFTQGNNIIKIHLLEFIDSDETLLVIGESPKEDKDPEVESIELDNFPMDIIKNIDTSLVRRKKSKRKKNKYPEFCYPNSKPIIDVNDIESWVLGEHERKNYTLYYNKRGTEEEILQLFVGGSTVQIWHQIKDDGKNKGDLPNNGNPFLEYIWSNRIPINQERDKTKLRIEYFKYKKEYTKKEEDKEIDEIEKIIEIDENKDIDKKRKQELEMVMNKRDKVIKREDISEKFRAIIHACKALEHLNKRCKNKSLINNYIRSYKYRDMITYIELIVWKFAKLEPQNFRLLDISTQHYEKFNSQSFLKEDDLDFAEKIDYGLKETIKPENNMELAIYHCKDMIDVAYFLEYYSRNAMDNAGWMCTVSKAIPLLFRYNYDDYVRKLFYKECFAGITQDSVEIIPKEYLANHIHNTELRAFIVF</sequence>
<gene>
    <name evidence="1" type="ORF">RhiirC2_777048</name>
</gene>
<comment type="caution">
    <text evidence="1">The sequence shown here is derived from an EMBL/GenBank/DDBJ whole genome shotgun (WGS) entry which is preliminary data.</text>
</comment>
<reference evidence="1 2" key="1">
    <citation type="submission" date="2016-04" db="EMBL/GenBank/DDBJ databases">
        <title>Genome analyses suggest a sexual origin of heterokaryosis in a supposedly ancient asexual fungus.</title>
        <authorList>
            <person name="Ropars J."/>
            <person name="Sedzielewska K."/>
            <person name="Noel J."/>
            <person name="Charron P."/>
            <person name="Farinelli L."/>
            <person name="Marton T."/>
            <person name="Kruger M."/>
            <person name="Pelin A."/>
            <person name="Brachmann A."/>
            <person name="Corradi N."/>
        </authorList>
    </citation>
    <scope>NUCLEOTIDE SEQUENCE [LARGE SCALE GENOMIC DNA]</scope>
    <source>
        <strain evidence="1 2">C2</strain>
    </source>
</reference>
<reference evidence="1 2" key="2">
    <citation type="submission" date="2017-10" db="EMBL/GenBank/DDBJ databases">
        <title>Extensive intraspecific genome diversity in a model arbuscular mycorrhizal fungus.</title>
        <authorList>
            <person name="Chen E.C.H."/>
            <person name="Morin E."/>
            <person name="Baudet D."/>
            <person name="Noel J."/>
            <person name="Ndikumana S."/>
            <person name="Charron P."/>
            <person name="St-Onge C."/>
            <person name="Giorgi J."/>
            <person name="Grigoriev I.V."/>
            <person name="Roux C."/>
            <person name="Martin F.M."/>
            <person name="Corradi N."/>
        </authorList>
    </citation>
    <scope>NUCLEOTIDE SEQUENCE [LARGE SCALE GENOMIC DNA]</scope>
    <source>
        <strain evidence="1 2">C2</strain>
    </source>
</reference>
<evidence type="ECO:0000313" key="1">
    <source>
        <dbReference type="EMBL" id="PKK72572.1"/>
    </source>
</evidence>
<dbReference type="VEuPathDB" id="FungiDB:RhiirA1_470907"/>
<dbReference type="Proteomes" id="UP000233469">
    <property type="component" value="Unassembled WGS sequence"/>
</dbReference>
<dbReference type="EMBL" id="LLXL01000432">
    <property type="protein sequence ID" value="PKK72572.1"/>
    <property type="molecule type" value="Genomic_DNA"/>
</dbReference>
<name>A0A2N1NF80_9GLOM</name>
<dbReference type="AlphaFoldDB" id="A0A2N1NF80"/>